<dbReference type="AlphaFoldDB" id="A0A1M7XYF4"/>
<dbReference type="STRING" id="1121345.SAMN02745217_00443"/>
<feature type="transmembrane region" description="Helical" evidence="9">
    <location>
        <begin position="138"/>
        <end position="158"/>
    </location>
</feature>
<keyword evidence="7 9" id="KW-1133">Transmembrane helix</keyword>
<dbReference type="SMART" id="SM00382">
    <property type="entry name" value="AAA"/>
    <property type="match status" value="1"/>
</dbReference>
<comment type="subcellular location">
    <subcellularLocation>
        <location evidence="1">Cell membrane</location>
        <topology evidence="1">Multi-pass membrane protein</topology>
    </subcellularLocation>
</comment>
<dbReference type="PANTHER" id="PTHR24221:SF397">
    <property type="entry name" value="ABC TRANSPORTER, ATP-BINDING TRANSMEMBRANE PROTEIN"/>
    <property type="match status" value="1"/>
</dbReference>
<dbReference type="PROSITE" id="PS50893">
    <property type="entry name" value="ABC_TRANSPORTER_2"/>
    <property type="match status" value="1"/>
</dbReference>
<keyword evidence="2" id="KW-0813">Transport</keyword>
<gene>
    <name evidence="12" type="ORF">SAMN02745217_00443</name>
</gene>
<feature type="domain" description="ABC transporter" evidence="10">
    <location>
        <begin position="337"/>
        <end position="570"/>
    </location>
</feature>
<dbReference type="PROSITE" id="PS00211">
    <property type="entry name" value="ABC_TRANSPORTER_1"/>
    <property type="match status" value="1"/>
</dbReference>
<evidence type="ECO:0000259" key="10">
    <source>
        <dbReference type="PROSITE" id="PS50893"/>
    </source>
</evidence>
<evidence type="ECO:0000256" key="3">
    <source>
        <dbReference type="ARBA" id="ARBA00022475"/>
    </source>
</evidence>
<keyword evidence="4 9" id="KW-0812">Transmembrane</keyword>
<proteinExistence type="predicted"/>
<evidence type="ECO:0000256" key="9">
    <source>
        <dbReference type="SAM" id="Phobius"/>
    </source>
</evidence>
<dbReference type="GO" id="GO:0005886">
    <property type="term" value="C:plasma membrane"/>
    <property type="evidence" value="ECO:0007669"/>
    <property type="project" value="UniProtKB-SubCell"/>
</dbReference>
<dbReference type="Gene3D" id="3.40.50.300">
    <property type="entry name" value="P-loop containing nucleotide triphosphate hydrolases"/>
    <property type="match status" value="1"/>
</dbReference>
<evidence type="ECO:0000259" key="11">
    <source>
        <dbReference type="PROSITE" id="PS50929"/>
    </source>
</evidence>
<dbReference type="FunFam" id="3.40.50.300:FF:000221">
    <property type="entry name" value="Multidrug ABC transporter ATP-binding protein"/>
    <property type="match status" value="1"/>
</dbReference>
<dbReference type="CDD" id="cd07346">
    <property type="entry name" value="ABC_6TM_exporters"/>
    <property type="match status" value="1"/>
</dbReference>
<dbReference type="InterPro" id="IPR003439">
    <property type="entry name" value="ABC_transporter-like_ATP-bd"/>
</dbReference>
<evidence type="ECO:0000313" key="12">
    <source>
        <dbReference type="EMBL" id="SHO44033.1"/>
    </source>
</evidence>
<sequence>MDKKKSTLSWLMEWAKPYKTNYIYSVVFAIAGVFCGIAPYYGITKIIIGLLNNNRELNYYYFWIGICAALWVLRYLFHGISTSLSHRSTFAVIAEVRKRLAAKLVKLPMGYLMDTPSGTVKNIIVEKVDSIETTLAHVLPEMTANLLGPVCIIIYLFAVDWRMALISLITVPIGLFCYMFMMKDYEVKFKHYVDSNKHLNATAVEYINGIEVIKAFNQSAASYKKFTDAAKEASGSAINWMRGTLPYFSAAMSVFPAVLVGVLPLGSYFYMKGSLTAETFVLIIILSLGIMTPLITVMSYSDDLGKITTVVNDITSILTEDDLIRPEMPVKLNSYDIELKNLSFAYKDKTVLHNVNLLLQEDSVTAFVGPSGGGKSTIAKLIASLWEVPEGTVFIGKTDIRNIPLEQLNTMIAYVSQDNYLFNDTVRNNIRMGNMAATDKEVEEAAKQSGCHEFIMKLENGYETVAGGAGGHLSGGERQRIAIARAMLKNAPVIILDEATAYTDPENEAVIQSAVAKLVQGKTLLVIAHRLSTITDSDKIVVVNQGTIEAQGKHEQLLDSCRLYRDMWNAHMEAKDSEGECQLSNIQSKTEYSGKRLE</sequence>
<reference evidence="12 13" key="1">
    <citation type="submission" date="2016-12" db="EMBL/GenBank/DDBJ databases">
        <authorList>
            <person name="Song W.-J."/>
            <person name="Kurnit D.M."/>
        </authorList>
    </citation>
    <scope>NUCLEOTIDE SEQUENCE [LARGE SCALE GENOMIC DNA]</scope>
    <source>
        <strain evidence="12 13">DSM 12503</strain>
    </source>
</reference>
<feature type="transmembrane region" description="Helical" evidence="9">
    <location>
        <begin position="164"/>
        <end position="181"/>
    </location>
</feature>
<dbReference type="InterPro" id="IPR027417">
    <property type="entry name" value="P-loop_NTPase"/>
</dbReference>
<evidence type="ECO:0000256" key="5">
    <source>
        <dbReference type="ARBA" id="ARBA00022741"/>
    </source>
</evidence>
<evidence type="ECO:0000256" key="1">
    <source>
        <dbReference type="ARBA" id="ARBA00004651"/>
    </source>
</evidence>
<feature type="transmembrane region" description="Helical" evidence="9">
    <location>
        <begin position="247"/>
        <end position="271"/>
    </location>
</feature>
<dbReference type="InterPro" id="IPR036640">
    <property type="entry name" value="ABC1_TM_sf"/>
</dbReference>
<keyword evidence="6 12" id="KW-0067">ATP-binding</keyword>
<dbReference type="SUPFAM" id="SSF90123">
    <property type="entry name" value="ABC transporter transmembrane region"/>
    <property type="match status" value="1"/>
</dbReference>
<dbReference type="InterPro" id="IPR039421">
    <property type="entry name" value="Type_1_exporter"/>
</dbReference>
<evidence type="ECO:0000256" key="7">
    <source>
        <dbReference type="ARBA" id="ARBA00022989"/>
    </source>
</evidence>
<name>A0A1M7XYF4_9FIRM</name>
<dbReference type="Gene3D" id="1.20.1560.10">
    <property type="entry name" value="ABC transporter type 1, transmembrane domain"/>
    <property type="match status" value="1"/>
</dbReference>
<evidence type="ECO:0000256" key="8">
    <source>
        <dbReference type="ARBA" id="ARBA00023136"/>
    </source>
</evidence>
<dbReference type="Pfam" id="PF00664">
    <property type="entry name" value="ABC_membrane"/>
    <property type="match status" value="1"/>
</dbReference>
<dbReference type="Proteomes" id="UP000184612">
    <property type="component" value="Unassembled WGS sequence"/>
</dbReference>
<keyword evidence="3" id="KW-1003">Cell membrane</keyword>
<dbReference type="InterPro" id="IPR011527">
    <property type="entry name" value="ABC1_TM_dom"/>
</dbReference>
<evidence type="ECO:0000256" key="6">
    <source>
        <dbReference type="ARBA" id="ARBA00022840"/>
    </source>
</evidence>
<dbReference type="GO" id="GO:0016887">
    <property type="term" value="F:ATP hydrolysis activity"/>
    <property type="evidence" value="ECO:0007669"/>
    <property type="project" value="InterPro"/>
</dbReference>
<protein>
    <submittedName>
        <fullName evidence="12">ATP-binding cassette, subfamily B</fullName>
    </submittedName>
</protein>
<dbReference type="PROSITE" id="PS50929">
    <property type="entry name" value="ABC_TM1F"/>
    <property type="match status" value="1"/>
</dbReference>
<keyword evidence="8 9" id="KW-0472">Membrane</keyword>
<dbReference type="InterPro" id="IPR017871">
    <property type="entry name" value="ABC_transporter-like_CS"/>
</dbReference>
<accession>A0A1M7XYF4</accession>
<keyword evidence="5" id="KW-0547">Nucleotide-binding</keyword>
<dbReference type="GO" id="GO:0005524">
    <property type="term" value="F:ATP binding"/>
    <property type="evidence" value="ECO:0007669"/>
    <property type="project" value="UniProtKB-KW"/>
</dbReference>
<keyword evidence="13" id="KW-1185">Reference proteome</keyword>
<dbReference type="Pfam" id="PF00005">
    <property type="entry name" value="ABC_tran"/>
    <property type="match status" value="1"/>
</dbReference>
<dbReference type="SUPFAM" id="SSF52540">
    <property type="entry name" value="P-loop containing nucleoside triphosphate hydrolases"/>
    <property type="match status" value="1"/>
</dbReference>
<feature type="domain" description="ABC transmembrane type-1" evidence="11">
    <location>
        <begin position="25"/>
        <end position="306"/>
    </location>
</feature>
<feature type="transmembrane region" description="Helical" evidence="9">
    <location>
        <begin position="21"/>
        <end position="40"/>
    </location>
</feature>
<dbReference type="EMBL" id="FRFD01000003">
    <property type="protein sequence ID" value="SHO44033.1"/>
    <property type="molecule type" value="Genomic_DNA"/>
</dbReference>
<dbReference type="InterPro" id="IPR003593">
    <property type="entry name" value="AAA+_ATPase"/>
</dbReference>
<evidence type="ECO:0000313" key="13">
    <source>
        <dbReference type="Proteomes" id="UP000184612"/>
    </source>
</evidence>
<dbReference type="RefSeq" id="WP_073587158.1">
    <property type="nucleotide sequence ID" value="NZ_FRFD01000003.1"/>
</dbReference>
<dbReference type="GO" id="GO:0140359">
    <property type="term" value="F:ABC-type transporter activity"/>
    <property type="evidence" value="ECO:0007669"/>
    <property type="project" value="InterPro"/>
</dbReference>
<evidence type="ECO:0000256" key="2">
    <source>
        <dbReference type="ARBA" id="ARBA00022448"/>
    </source>
</evidence>
<organism evidence="12 13">
    <name type="scientific">Anaerocolumna xylanovorans DSM 12503</name>
    <dbReference type="NCBI Taxonomy" id="1121345"/>
    <lineage>
        <taxon>Bacteria</taxon>
        <taxon>Bacillati</taxon>
        <taxon>Bacillota</taxon>
        <taxon>Clostridia</taxon>
        <taxon>Lachnospirales</taxon>
        <taxon>Lachnospiraceae</taxon>
        <taxon>Anaerocolumna</taxon>
    </lineage>
</organism>
<evidence type="ECO:0000256" key="4">
    <source>
        <dbReference type="ARBA" id="ARBA00022692"/>
    </source>
</evidence>
<dbReference type="OrthoDB" id="9762778at2"/>
<dbReference type="GO" id="GO:0034040">
    <property type="term" value="F:ATPase-coupled lipid transmembrane transporter activity"/>
    <property type="evidence" value="ECO:0007669"/>
    <property type="project" value="TreeGrafter"/>
</dbReference>
<feature type="transmembrane region" description="Helical" evidence="9">
    <location>
        <begin position="277"/>
        <end position="297"/>
    </location>
</feature>
<feature type="transmembrane region" description="Helical" evidence="9">
    <location>
        <begin position="60"/>
        <end position="77"/>
    </location>
</feature>
<dbReference type="PANTHER" id="PTHR24221">
    <property type="entry name" value="ATP-BINDING CASSETTE SUB-FAMILY B"/>
    <property type="match status" value="1"/>
</dbReference>